<keyword evidence="3" id="KW-1185">Reference proteome</keyword>
<feature type="transmembrane region" description="Helical" evidence="1">
    <location>
        <begin position="6"/>
        <end position="21"/>
    </location>
</feature>
<organism evidence="2 3">
    <name type="scientific">Evansella caseinilytica</name>
    <dbReference type="NCBI Taxonomy" id="1503961"/>
    <lineage>
        <taxon>Bacteria</taxon>
        <taxon>Bacillati</taxon>
        <taxon>Bacillota</taxon>
        <taxon>Bacilli</taxon>
        <taxon>Bacillales</taxon>
        <taxon>Bacillaceae</taxon>
        <taxon>Evansella</taxon>
    </lineage>
</organism>
<keyword evidence="1" id="KW-1133">Transmembrane helix</keyword>
<reference evidence="3" key="1">
    <citation type="submission" date="2016-10" db="EMBL/GenBank/DDBJ databases">
        <authorList>
            <person name="Varghese N."/>
            <person name="Submissions S."/>
        </authorList>
    </citation>
    <scope>NUCLEOTIDE SEQUENCE [LARGE SCALE GENOMIC DNA]</scope>
    <source>
        <strain evidence="3">SP</strain>
    </source>
</reference>
<dbReference type="OrthoDB" id="2854917at2"/>
<proteinExistence type="predicted"/>
<evidence type="ECO:0000313" key="3">
    <source>
        <dbReference type="Proteomes" id="UP000198935"/>
    </source>
</evidence>
<dbReference type="AlphaFoldDB" id="A0A1H3PNZ9"/>
<feature type="transmembrane region" description="Helical" evidence="1">
    <location>
        <begin position="50"/>
        <end position="70"/>
    </location>
</feature>
<gene>
    <name evidence="2" type="ORF">SAMN05421736_105135</name>
</gene>
<evidence type="ECO:0000313" key="2">
    <source>
        <dbReference type="EMBL" id="SDZ02758.1"/>
    </source>
</evidence>
<protein>
    <recommendedName>
        <fullName evidence="4">DUF5673 domain-containing protein</fullName>
    </recommendedName>
</protein>
<name>A0A1H3PNZ9_9BACI</name>
<accession>A0A1H3PNZ9</accession>
<sequence>MQWLYLFLGTILAVISMYHLFTHKKRKAAINDYIVYELKEKGKISTDSKVYRISVFCAYIVILLAVLLYIEIFRSFTAATIVFVLIFLLGVFVLLVLDRLFELRGDALIFAGYHAKWGIIRHVKWGKQRGKRRALIMELDKGTKIRTSIANEEAEELEEVLSNYVHFEKE</sequence>
<keyword evidence="1" id="KW-0812">Transmembrane</keyword>
<evidence type="ECO:0008006" key="4">
    <source>
        <dbReference type="Google" id="ProtNLM"/>
    </source>
</evidence>
<keyword evidence="1" id="KW-0472">Membrane</keyword>
<dbReference type="EMBL" id="FNPI01000005">
    <property type="protein sequence ID" value="SDZ02758.1"/>
    <property type="molecule type" value="Genomic_DNA"/>
</dbReference>
<evidence type="ECO:0000256" key="1">
    <source>
        <dbReference type="SAM" id="Phobius"/>
    </source>
</evidence>
<feature type="transmembrane region" description="Helical" evidence="1">
    <location>
        <begin position="76"/>
        <end position="97"/>
    </location>
</feature>
<dbReference type="Proteomes" id="UP000198935">
    <property type="component" value="Unassembled WGS sequence"/>
</dbReference>